<proteinExistence type="predicted"/>
<gene>
    <name evidence="2" type="ORF">MIND_00665300</name>
</gene>
<feature type="chain" id="PRO_5034230392" evidence="1">
    <location>
        <begin position="21"/>
        <end position="148"/>
    </location>
</feature>
<dbReference type="AlphaFoldDB" id="A0A8H6SMM0"/>
<name>A0A8H6SMM0_9AGAR</name>
<feature type="signal peptide" evidence="1">
    <location>
        <begin position="1"/>
        <end position="20"/>
    </location>
</feature>
<evidence type="ECO:0000256" key="1">
    <source>
        <dbReference type="SAM" id="SignalP"/>
    </source>
</evidence>
<dbReference type="GeneID" id="59345889"/>
<accession>A0A8H6SMM0</accession>
<reference evidence="2" key="1">
    <citation type="submission" date="2020-05" db="EMBL/GenBank/DDBJ databases">
        <title>Mycena genomes resolve the evolution of fungal bioluminescence.</title>
        <authorList>
            <person name="Tsai I.J."/>
        </authorList>
    </citation>
    <scope>NUCLEOTIDE SEQUENCE</scope>
    <source>
        <strain evidence="2">171206Taipei</strain>
    </source>
</reference>
<protein>
    <submittedName>
        <fullName evidence="2">Uncharacterized protein</fullName>
    </submittedName>
</protein>
<dbReference type="RefSeq" id="XP_037219017.1">
    <property type="nucleotide sequence ID" value="XM_037363373.1"/>
</dbReference>
<organism evidence="2 3">
    <name type="scientific">Mycena indigotica</name>
    <dbReference type="NCBI Taxonomy" id="2126181"/>
    <lineage>
        <taxon>Eukaryota</taxon>
        <taxon>Fungi</taxon>
        <taxon>Dikarya</taxon>
        <taxon>Basidiomycota</taxon>
        <taxon>Agaricomycotina</taxon>
        <taxon>Agaricomycetes</taxon>
        <taxon>Agaricomycetidae</taxon>
        <taxon>Agaricales</taxon>
        <taxon>Marasmiineae</taxon>
        <taxon>Mycenaceae</taxon>
        <taxon>Mycena</taxon>
    </lineage>
</organism>
<dbReference type="OrthoDB" id="3178264at2759"/>
<comment type="caution">
    <text evidence="2">The sequence shown here is derived from an EMBL/GenBank/DDBJ whole genome shotgun (WGS) entry which is preliminary data.</text>
</comment>
<keyword evidence="1" id="KW-0732">Signal</keyword>
<dbReference type="EMBL" id="JACAZF010000006">
    <property type="protein sequence ID" value="KAF7301017.1"/>
    <property type="molecule type" value="Genomic_DNA"/>
</dbReference>
<sequence>MARLFAIIATLFLASSTVVAAPLDFGKILSKCNLDRFNIVTSLAATGVALAKIDTSDADMAAAVGTAKSGLVSAGEGIGKIALALISGGAPPADARDQTQQGLLNAQQALAGVTANEKTKASLAAAQTKLAKTIQDGNDVVADCQPSA</sequence>
<evidence type="ECO:0000313" key="2">
    <source>
        <dbReference type="EMBL" id="KAF7301017.1"/>
    </source>
</evidence>
<evidence type="ECO:0000313" key="3">
    <source>
        <dbReference type="Proteomes" id="UP000636479"/>
    </source>
</evidence>
<dbReference type="Proteomes" id="UP000636479">
    <property type="component" value="Unassembled WGS sequence"/>
</dbReference>
<keyword evidence="3" id="KW-1185">Reference proteome</keyword>